<keyword evidence="2" id="KW-0378">Hydrolase</keyword>
<dbReference type="EMBL" id="BMGR01000013">
    <property type="protein sequence ID" value="GGG16747.1"/>
    <property type="molecule type" value="Genomic_DNA"/>
</dbReference>
<dbReference type="InterPro" id="IPR050471">
    <property type="entry name" value="AB_hydrolase"/>
</dbReference>
<evidence type="ECO:0000313" key="2">
    <source>
        <dbReference type="EMBL" id="GGG16747.1"/>
    </source>
</evidence>
<organism evidence="2 3">
    <name type="scientific">Paenibacillus abyssi</name>
    <dbReference type="NCBI Taxonomy" id="1340531"/>
    <lineage>
        <taxon>Bacteria</taxon>
        <taxon>Bacillati</taxon>
        <taxon>Bacillota</taxon>
        <taxon>Bacilli</taxon>
        <taxon>Bacillales</taxon>
        <taxon>Paenibacillaceae</taxon>
        <taxon>Paenibacillus</taxon>
    </lineage>
</organism>
<dbReference type="SUPFAM" id="SSF53474">
    <property type="entry name" value="alpha/beta-Hydrolases"/>
    <property type="match status" value="1"/>
</dbReference>
<dbReference type="Proteomes" id="UP000644756">
    <property type="component" value="Unassembled WGS sequence"/>
</dbReference>
<name>A0A917G0L2_9BACL</name>
<dbReference type="Pfam" id="PF00561">
    <property type="entry name" value="Abhydrolase_1"/>
    <property type="match status" value="1"/>
</dbReference>
<evidence type="ECO:0000259" key="1">
    <source>
        <dbReference type="Pfam" id="PF00561"/>
    </source>
</evidence>
<dbReference type="AlphaFoldDB" id="A0A917G0L2"/>
<dbReference type="PRINTS" id="PR00111">
    <property type="entry name" value="ABHYDROLASE"/>
</dbReference>
<dbReference type="RefSeq" id="WP_188532558.1">
    <property type="nucleotide sequence ID" value="NZ_BMGR01000013.1"/>
</dbReference>
<dbReference type="PANTHER" id="PTHR43433:SF5">
    <property type="entry name" value="AB HYDROLASE-1 DOMAIN-CONTAINING PROTEIN"/>
    <property type="match status" value="1"/>
</dbReference>
<dbReference type="Gene3D" id="3.40.50.1820">
    <property type="entry name" value="alpha/beta hydrolase"/>
    <property type="match status" value="1"/>
</dbReference>
<protein>
    <submittedName>
        <fullName evidence="2">Alpha/beta hydrolase fold protein</fullName>
    </submittedName>
</protein>
<dbReference type="InterPro" id="IPR029058">
    <property type="entry name" value="AB_hydrolase_fold"/>
</dbReference>
<dbReference type="InterPro" id="IPR000073">
    <property type="entry name" value="AB_hydrolase_1"/>
</dbReference>
<dbReference type="GO" id="GO:0016787">
    <property type="term" value="F:hydrolase activity"/>
    <property type="evidence" value="ECO:0007669"/>
    <property type="project" value="UniProtKB-KW"/>
</dbReference>
<feature type="domain" description="AB hydrolase-1" evidence="1">
    <location>
        <begin position="21"/>
        <end position="250"/>
    </location>
</feature>
<proteinExistence type="predicted"/>
<keyword evidence="3" id="KW-1185">Reference proteome</keyword>
<gene>
    <name evidence="2" type="ORF">GCM10010916_36990</name>
</gene>
<comment type="caution">
    <text evidence="2">The sequence shown here is derived from an EMBL/GenBank/DDBJ whole genome shotgun (WGS) entry which is preliminary data.</text>
</comment>
<sequence>MPIAQTNGINMHYEERGTGEPLILLMGLGADGSVWEEHVKAYEKHFRCILIDNRGSGRSDKPEGPYSTKMMAEDTAGLMKALGIKKAHVSGISMGSAIAQELALAYPETVTSLILNCPWDQCDNYTTRVFESFKSLVGTVDVQTFTRNLQLWIFTPSYHNDNLEDLLAREESGKSNPYPMPAHAFQAQCDACTSHNTVGRLSQISVPTLVTVGDKDIFTPLHYSERIAKEIPGAQLLVYEGSGHTHHWDRLQDYNRETLDFLLQHQN</sequence>
<evidence type="ECO:0000313" key="3">
    <source>
        <dbReference type="Proteomes" id="UP000644756"/>
    </source>
</evidence>
<accession>A0A917G0L2</accession>
<reference evidence="2" key="1">
    <citation type="journal article" date="2014" name="Int. J. Syst. Evol. Microbiol.">
        <title>Complete genome sequence of Corynebacterium casei LMG S-19264T (=DSM 44701T), isolated from a smear-ripened cheese.</title>
        <authorList>
            <consortium name="US DOE Joint Genome Institute (JGI-PGF)"/>
            <person name="Walter F."/>
            <person name="Albersmeier A."/>
            <person name="Kalinowski J."/>
            <person name="Ruckert C."/>
        </authorList>
    </citation>
    <scope>NUCLEOTIDE SEQUENCE</scope>
    <source>
        <strain evidence="2">CGMCC 1.12987</strain>
    </source>
</reference>
<reference evidence="2" key="2">
    <citation type="submission" date="2020-09" db="EMBL/GenBank/DDBJ databases">
        <authorList>
            <person name="Sun Q."/>
            <person name="Zhou Y."/>
        </authorList>
    </citation>
    <scope>NUCLEOTIDE SEQUENCE</scope>
    <source>
        <strain evidence="2">CGMCC 1.12987</strain>
    </source>
</reference>
<dbReference type="PANTHER" id="PTHR43433">
    <property type="entry name" value="HYDROLASE, ALPHA/BETA FOLD FAMILY PROTEIN"/>
    <property type="match status" value="1"/>
</dbReference>